<dbReference type="Pfam" id="PF00534">
    <property type="entry name" value="Glycos_transf_1"/>
    <property type="match status" value="1"/>
</dbReference>
<organism evidence="3 4">
    <name type="scientific">Polaribacter haliotis</name>
    <dbReference type="NCBI Taxonomy" id="1888915"/>
    <lineage>
        <taxon>Bacteria</taxon>
        <taxon>Pseudomonadati</taxon>
        <taxon>Bacteroidota</taxon>
        <taxon>Flavobacteriia</taxon>
        <taxon>Flavobacteriales</taxon>
        <taxon>Flavobacteriaceae</taxon>
    </lineage>
</organism>
<protein>
    <submittedName>
        <fullName evidence="3">Glycosyltransferase family 4 protein</fullName>
    </submittedName>
</protein>
<dbReference type="AlphaFoldDB" id="A0A7L8AHN7"/>
<keyword evidence="1 3" id="KW-0808">Transferase</keyword>
<evidence type="ECO:0000256" key="1">
    <source>
        <dbReference type="ARBA" id="ARBA00022679"/>
    </source>
</evidence>
<keyword evidence="4" id="KW-1185">Reference proteome</keyword>
<evidence type="ECO:0000259" key="2">
    <source>
        <dbReference type="Pfam" id="PF00534"/>
    </source>
</evidence>
<gene>
    <name evidence="3" type="ORF">H9I45_03390</name>
</gene>
<dbReference type="OrthoDB" id="1395864at2"/>
<dbReference type="KEGG" id="phal:H9I45_03390"/>
<dbReference type="EMBL" id="CP061813">
    <property type="protein sequence ID" value="QOD61507.1"/>
    <property type="molecule type" value="Genomic_DNA"/>
</dbReference>
<name>A0A7L8AHN7_9FLAO</name>
<feature type="domain" description="Glycosyl transferase family 1" evidence="2">
    <location>
        <begin position="204"/>
        <end position="348"/>
    </location>
</feature>
<dbReference type="PANTHER" id="PTHR46401:SF2">
    <property type="entry name" value="GLYCOSYLTRANSFERASE WBBK-RELATED"/>
    <property type="match status" value="1"/>
</dbReference>
<dbReference type="PANTHER" id="PTHR46401">
    <property type="entry name" value="GLYCOSYLTRANSFERASE WBBK-RELATED"/>
    <property type="match status" value="1"/>
</dbReference>
<evidence type="ECO:0000313" key="4">
    <source>
        <dbReference type="Proteomes" id="UP000516764"/>
    </source>
</evidence>
<dbReference type="InterPro" id="IPR001296">
    <property type="entry name" value="Glyco_trans_1"/>
</dbReference>
<dbReference type="RefSeq" id="WP_088353344.1">
    <property type="nucleotide sequence ID" value="NZ_CP061813.1"/>
</dbReference>
<proteinExistence type="predicted"/>
<reference evidence="3 4" key="1">
    <citation type="journal article" date="2016" name="Int. J. Syst. Evol. Microbiol.">
        <title>Polaribacter haliotis sp. nov., isolated from the gut of abalone Haliotis discus hannai.</title>
        <authorList>
            <person name="Kim Y.O."/>
            <person name="Park I.S."/>
            <person name="Park S."/>
            <person name="Nam B.H."/>
            <person name="Park J.M."/>
            <person name="Kim D.G."/>
            <person name="Yoon J.H."/>
        </authorList>
    </citation>
    <scope>NUCLEOTIDE SEQUENCE [LARGE SCALE GENOMIC DNA]</scope>
    <source>
        <strain evidence="3 4">KCTC 52418</strain>
    </source>
</reference>
<dbReference type="SUPFAM" id="SSF53756">
    <property type="entry name" value="UDP-Glycosyltransferase/glycogen phosphorylase"/>
    <property type="match status" value="1"/>
</dbReference>
<dbReference type="Gene3D" id="3.40.50.2000">
    <property type="entry name" value="Glycogen Phosphorylase B"/>
    <property type="match status" value="2"/>
</dbReference>
<sequence>MSEYIQRNIKLLVVSDTGIVLDKDGNYKAFGPVVKELKNLLDVFDEITWIGFNRKKQINNKSYVKISDNRIKVVLLEEVGGNTIFDKIKIIISYPKMFSIINKLIIKHKYIHSRAPSNPSIIVMFLSLLYLDKVFWHKYAGSWIDHASFFYKLQRFILSKLRSNSVVSINGKFSNKKNIISFENPCLDEKDRKLGKLILKSKKLRDKVNFCFVGGLNSKKGVDDILNAFKNISSKKIGEIHFVGNSELKDYYMKLSEEISYKTVFHGFLAKDEIKKIYKISNFILLPSKSEGFPKVIGEGMNFGAIPIVSNISCINEYINTNKNGYLIEKPISENLINVIKECLSLDEKIYLDWVDSNYKIAEKFTYSYYNYRVKNEIFKIN</sequence>
<evidence type="ECO:0000313" key="3">
    <source>
        <dbReference type="EMBL" id="QOD61507.1"/>
    </source>
</evidence>
<dbReference type="Proteomes" id="UP000516764">
    <property type="component" value="Chromosome"/>
</dbReference>
<dbReference type="GO" id="GO:0016757">
    <property type="term" value="F:glycosyltransferase activity"/>
    <property type="evidence" value="ECO:0007669"/>
    <property type="project" value="InterPro"/>
</dbReference>
<accession>A0A7L8AHN7</accession>
<dbReference type="GO" id="GO:0009103">
    <property type="term" value="P:lipopolysaccharide biosynthetic process"/>
    <property type="evidence" value="ECO:0007669"/>
    <property type="project" value="TreeGrafter"/>
</dbReference>